<dbReference type="Proteomes" id="UP000694843">
    <property type="component" value="Unplaced"/>
</dbReference>
<feature type="region of interest" description="Disordered" evidence="8">
    <location>
        <begin position="385"/>
        <end position="419"/>
    </location>
</feature>
<feature type="compositionally biased region" description="Basic and acidic residues" evidence="8">
    <location>
        <begin position="398"/>
        <end position="408"/>
    </location>
</feature>
<protein>
    <recommendedName>
        <fullName evidence="7">Palmitoyltransferase</fullName>
        <ecNumber evidence="7">2.3.1.225</ecNumber>
    </recommendedName>
</protein>
<evidence type="ECO:0000256" key="6">
    <source>
        <dbReference type="ARBA" id="ARBA00023315"/>
    </source>
</evidence>
<keyword evidence="6 7" id="KW-0012">Acyltransferase</keyword>
<dbReference type="OrthoDB" id="331948at2759"/>
<sequence>MTPHLRLTIYSRWFAIKNNASSVRRWIEWKLFLFNVTVKSLFYTELMSPSFAAEVLLEPIVWVVDHFTHILGPILIAGVIILTGSVVFVVYWLGLPFYRDNRPYMYAVLMPYGHWLFLNVVFHFYMACRTPPGAVQKDCFITEAVTVCKKCIAPKPPRTHHCSVCNKCVLKMDHHCPWINNCVGHFNHRYFFLYMVYMLLGCLFIMMFGAEIAYREIWLGGSGGPALRDSFYTWCGLSDDTASISIHAEEADTPDAEEAVAKKRQERYWLRFAITYAGLLTVGCFASLGALAAWHARLIGRGETSVEQHINGKERKRLAALGQAYKNPYDFGPRLNWQLFLGTQPGSGRNFFRHVLMPSCHAPLGTGLTWTTCYHDQRCPGGHFGGHQSAHPNSLPEGHARRDNEYSYHPESGSMNSLPANVGDLDYYKESLDRSQSSYQVKNSGAQCQFDVEYSRQLDSSRAYKSSNNIRHVAVESGSGNAHDLIQQDNLTGDEQDKSLPGLDSSCTRMSALDRAMSSPEVQNNIKDSVLLAESNFDLNSDFLNLPVPSSHIALTTRELFPSKRQTCDDLASQDNDNDTHDHYKIA</sequence>
<keyword evidence="3 7" id="KW-0812">Transmembrane</keyword>
<evidence type="ECO:0000256" key="7">
    <source>
        <dbReference type="RuleBase" id="RU079119"/>
    </source>
</evidence>
<gene>
    <name evidence="11" type="primary">LOC108677234</name>
</gene>
<evidence type="ECO:0000313" key="10">
    <source>
        <dbReference type="Proteomes" id="UP000694843"/>
    </source>
</evidence>
<comment type="subcellular location">
    <subcellularLocation>
        <location evidence="1">Membrane</location>
        <topology evidence="1">Multi-pass membrane protein</topology>
    </subcellularLocation>
</comment>
<accession>A0A8B7P477</accession>
<name>A0A8B7P477_HYAAZ</name>
<dbReference type="InterPro" id="IPR039859">
    <property type="entry name" value="PFA4/ZDH16/20/ERF2-like"/>
</dbReference>
<evidence type="ECO:0000256" key="5">
    <source>
        <dbReference type="ARBA" id="ARBA00023136"/>
    </source>
</evidence>
<dbReference type="InterPro" id="IPR001594">
    <property type="entry name" value="Palmitoyltrfase_DHHC"/>
</dbReference>
<dbReference type="KEGG" id="hazt:108677234"/>
<dbReference type="AlphaFoldDB" id="A0A8B7P477"/>
<evidence type="ECO:0000256" key="4">
    <source>
        <dbReference type="ARBA" id="ARBA00022989"/>
    </source>
</evidence>
<feature type="transmembrane region" description="Helical" evidence="7">
    <location>
        <begin position="70"/>
        <end position="93"/>
    </location>
</feature>
<feature type="domain" description="Palmitoyltransferase DHHC" evidence="9">
    <location>
        <begin position="146"/>
        <end position="308"/>
    </location>
</feature>
<dbReference type="RefSeq" id="XP_018020919.1">
    <property type="nucleotide sequence ID" value="XM_018165430.2"/>
</dbReference>
<feature type="transmembrane region" description="Helical" evidence="7">
    <location>
        <begin position="191"/>
        <end position="210"/>
    </location>
</feature>
<feature type="transmembrane region" description="Helical" evidence="7">
    <location>
        <begin position="105"/>
        <end position="126"/>
    </location>
</feature>
<evidence type="ECO:0000256" key="2">
    <source>
        <dbReference type="ARBA" id="ARBA00022679"/>
    </source>
</evidence>
<evidence type="ECO:0000313" key="11">
    <source>
        <dbReference type="RefSeq" id="XP_018020919.1"/>
    </source>
</evidence>
<comment type="similarity">
    <text evidence="7">Belongs to the DHHC palmitoyltransferase family.</text>
</comment>
<reference evidence="11" key="1">
    <citation type="submission" date="2025-08" db="UniProtKB">
        <authorList>
            <consortium name="RefSeq"/>
        </authorList>
    </citation>
    <scope>IDENTIFICATION</scope>
    <source>
        <tissue evidence="11">Whole organism</tissue>
    </source>
</reference>
<dbReference type="PROSITE" id="PS50216">
    <property type="entry name" value="DHHC"/>
    <property type="match status" value="1"/>
</dbReference>
<keyword evidence="5 7" id="KW-0472">Membrane</keyword>
<dbReference type="GeneID" id="108677234"/>
<dbReference type="GO" id="GO:0016020">
    <property type="term" value="C:membrane"/>
    <property type="evidence" value="ECO:0007669"/>
    <property type="project" value="UniProtKB-SubCell"/>
</dbReference>
<keyword evidence="10" id="KW-1185">Reference proteome</keyword>
<dbReference type="EC" id="2.3.1.225" evidence="7"/>
<evidence type="ECO:0000256" key="3">
    <source>
        <dbReference type="ARBA" id="ARBA00022692"/>
    </source>
</evidence>
<feature type="region of interest" description="Disordered" evidence="8">
    <location>
        <begin position="568"/>
        <end position="587"/>
    </location>
</feature>
<comment type="domain">
    <text evidence="7">The DHHC domain is required for palmitoyltransferase activity.</text>
</comment>
<keyword evidence="2 7" id="KW-0808">Transferase</keyword>
<organism evidence="10 11">
    <name type="scientific">Hyalella azteca</name>
    <name type="common">Amphipod</name>
    <dbReference type="NCBI Taxonomy" id="294128"/>
    <lineage>
        <taxon>Eukaryota</taxon>
        <taxon>Metazoa</taxon>
        <taxon>Ecdysozoa</taxon>
        <taxon>Arthropoda</taxon>
        <taxon>Crustacea</taxon>
        <taxon>Multicrustacea</taxon>
        <taxon>Malacostraca</taxon>
        <taxon>Eumalacostraca</taxon>
        <taxon>Peracarida</taxon>
        <taxon>Amphipoda</taxon>
        <taxon>Senticaudata</taxon>
        <taxon>Talitrida</taxon>
        <taxon>Talitroidea</taxon>
        <taxon>Hyalellidae</taxon>
        <taxon>Hyalella</taxon>
    </lineage>
</organism>
<evidence type="ECO:0000256" key="8">
    <source>
        <dbReference type="SAM" id="MobiDB-lite"/>
    </source>
</evidence>
<keyword evidence="4 7" id="KW-1133">Transmembrane helix</keyword>
<dbReference type="GO" id="GO:0019706">
    <property type="term" value="F:protein-cysteine S-palmitoyltransferase activity"/>
    <property type="evidence" value="ECO:0007669"/>
    <property type="project" value="UniProtKB-EC"/>
</dbReference>
<feature type="compositionally biased region" description="Basic and acidic residues" evidence="8">
    <location>
        <begin position="578"/>
        <end position="587"/>
    </location>
</feature>
<proteinExistence type="inferred from homology"/>
<dbReference type="PANTHER" id="PTHR12246">
    <property type="entry name" value="PALMITOYLTRANSFERASE ZDHHC16"/>
    <property type="match status" value="1"/>
</dbReference>
<comment type="catalytic activity">
    <reaction evidence="7">
        <text>L-cysteinyl-[protein] + hexadecanoyl-CoA = S-hexadecanoyl-L-cysteinyl-[protein] + CoA</text>
        <dbReference type="Rhea" id="RHEA:36683"/>
        <dbReference type="Rhea" id="RHEA-COMP:10131"/>
        <dbReference type="Rhea" id="RHEA-COMP:11032"/>
        <dbReference type="ChEBI" id="CHEBI:29950"/>
        <dbReference type="ChEBI" id="CHEBI:57287"/>
        <dbReference type="ChEBI" id="CHEBI:57379"/>
        <dbReference type="ChEBI" id="CHEBI:74151"/>
        <dbReference type="EC" id="2.3.1.225"/>
    </reaction>
</comment>
<feature type="transmembrane region" description="Helical" evidence="7">
    <location>
        <begin position="272"/>
        <end position="294"/>
    </location>
</feature>
<evidence type="ECO:0000259" key="9">
    <source>
        <dbReference type="Pfam" id="PF01529"/>
    </source>
</evidence>
<evidence type="ECO:0000256" key="1">
    <source>
        <dbReference type="ARBA" id="ARBA00004141"/>
    </source>
</evidence>
<dbReference type="Pfam" id="PF01529">
    <property type="entry name" value="DHHC"/>
    <property type="match status" value="1"/>
</dbReference>